<keyword evidence="4 11" id="KW-0812">Transmembrane</keyword>
<dbReference type="FunCoup" id="B3S9D5">
    <property type="interactions" value="354"/>
</dbReference>
<feature type="transmembrane region" description="Helical" evidence="11">
    <location>
        <begin position="400"/>
        <end position="422"/>
    </location>
</feature>
<dbReference type="Gene3D" id="1.20.1250.20">
    <property type="entry name" value="MFS general substrate transporter like domains"/>
    <property type="match status" value="2"/>
</dbReference>
<dbReference type="HOGENOM" id="CLU_023132_4_1_1"/>
<dbReference type="STRING" id="10228.B3S9D5"/>
<protein>
    <recommendedName>
        <fullName evidence="14">Major facilitator superfamily (MFS) profile domain-containing protein</fullName>
    </recommendedName>
</protein>
<dbReference type="OrthoDB" id="422206at2759"/>
<keyword evidence="6 11" id="KW-0472">Membrane</keyword>
<feature type="transmembrane region" description="Helical" evidence="11">
    <location>
        <begin position="303"/>
        <end position="326"/>
    </location>
</feature>
<evidence type="ECO:0000256" key="7">
    <source>
        <dbReference type="ARBA" id="ARBA00023180"/>
    </source>
</evidence>
<dbReference type="GO" id="GO:0022857">
    <property type="term" value="F:transmembrane transporter activity"/>
    <property type="evidence" value="ECO:0007669"/>
    <property type="project" value="InterPro"/>
</dbReference>
<evidence type="ECO:0000256" key="1">
    <source>
        <dbReference type="ARBA" id="ARBA00004155"/>
    </source>
</evidence>
<comment type="similarity">
    <text evidence="2">Belongs to the major facilitator superfamily.</text>
</comment>
<evidence type="ECO:0000256" key="11">
    <source>
        <dbReference type="SAM" id="Phobius"/>
    </source>
</evidence>
<feature type="transmembrane region" description="Helical" evidence="11">
    <location>
        <begin position="338"/>
        <end position="360"/>
    </location>
</feature>
<dbReference type="AlphaFoldDB" id="B3S9D5"/>
<evidence type="ECO:0000256" key="8">
    <source>
        <dbReference type="ARBA" id="ARBA00023228"/>
    </source>
</evidence>
<dbReference type="InterPro" id="IPR011701">
    <property type="entry name" value="MFS"/>
</dbReference>
<keyword evidence="13" id="KW-1185">Reference proteome</keyword>
<dbReference type="eggNOG" id="KOG2563">
    <property type="taxonomic scope" value="Eukaryota"/>
</dbReference>
<dbReference type="OMA" id="YQIQKPF"/>
<evidence type="ECO:0000256" key="9">
    <source>
        <dbReference type="ARBA" id="ARBA00037192"/>
    </source>
</evidence>
<accession>B3S9D5</accession>
<sequence length="478" mass="53090">MGIQYDEDSKMNPHLDRFATYRRRWYILAIFSVLCFTQGMVWNTWGPVATSAEYYYGWTDSDVAMMANWGTIMYVVTVFFWSYLFDTVGSRIPIVSAAFCIALGTGLRIISRESAVATPLIHIAQILNGFAGPIALGGPPIISALWFPPRQRTTSTAITTIFSYLGVATAFVLGPNMVYEVKNATDTNSSVPKSNLVFYLNSTNSDEIRQKVGDQMWDFLLIEFIISVVIFLCMLIYFPSRPKLPPSVSASKDRMNLKDGVKSLIRNKSFWNLFICYGASTGVYAAWGAVLNVNLQSFNVDQILAGWLGFYANIAGCVAGVTLGFFSDIFAGKMKISLICMMIGSTVSFLWFTLVCFKYVPFSEASLYITSILGGLFVNGAIPLYYELNMEVCYPVPEGITSGALTMSNNAFGIFFLLLFLIPNIGSLWTNWLLLGCCAACVPLLLFFNGRYNRLELDIPQDVTTVNGVHKDDTNNKA</sequence>
<feature type="transmembrane region" description="Helical" evidence="11">
    <location>
        <begin position="92"/>
        <end position="111"/>
    </location>
</feature>
<dbReference type="PANTHER" id="PTHR10924:SF27">
    <property type="entry name" value="SOLUTE CARRIER FAMILY 49 MEMBER 4"/>
    <property type="match status" value="1"/>
</dbReference>
<evidence type="ECO:0008006" key="14">
    <source>
        <dbReference type="Google" id="ProtNLM"/>
    </source>
</evidence>
<feature type="transmembrane region" description="Helical" evidence="11">
    <location>
        <begin position="65"/>
        <end position="85"/>
    </location>
</feature>
<evidence type="ECO:0000313" key="13">
    <source>
        <dbReference type="Proteomes" id="UP000009022"/>
    </source>
</evidence>
<dbReference type="InParanoid" id="B3S9D5"/>
<dbReference type="InterPro" id="IPR049680">
    <property type="entry name" value="FLVCR1-2_SLC49-like"/>
</dbReference>
<evidence type="ECO:0000256" key="6">
    <source>
        <dbReference type="ARBA" id="ARBA00023136"/>
    </source>
</evidence>
<dbReference type="PhylomeDB" id="B3S9D5"/>
<proteinExistence type="inferred from homology"/>
<dbReference type="InterPro" id="IPR036259">
    <property type="entry name" value="MFS_trans_sf"/>
</dbReference>
<evidence type="ECO:0000313" key="12">
    <source>
        <dbReference type="EMBL" id="EDV20629.1"/>
    </source>
</evidence>
<reference evidence="12 13" key="1">
    <citation type="journal article" date="2008" name="Nature">
        <title>The Trichoplax genome and the nature of placozoans.</title>
        <authorList>
            <person name="Srivastava M."/>
            <person name="Begovic E."/>
            <person name="Chapman J."/>
            <person name="Putnam N.H."/>
            <person name="Hellsten U."/>
            <person name="Kawashima T."/>
            <person name="Kuo A."/>
            <person name="Mitros T."/>
            <person name="Salamov A."/>
            <person name="Carpenter M.L."/>
            <person name="Signorovitch A.Y."/>
            <person name="Moreno M.A."/>
            <person name="Kamm K."/>
            <person name="Grimwood J."/>
            <person name="Schmutz J."/>
            <person name="Shapiro H."/>
            <person name="Grigoriev I.V."/>
            <person name="Buss L.W."/>
            <person name="Schierwater B."/>
            <person name="Dellaporta S.L."/>
            <person name="Rokhsar D.S."/>
        </authorList>
    </citation>
    <scope>NUCLEOTIDE SEQUENCE [LARGE SCALE GENOMIC DNA]</scope>
    <source>
        <strain evidence="12 13">Grell-BS-1999</strain>
    </source>
</reference>
<comment type="function">
    <text evidence="9">Mediates H(+)-dependent pyridoxine transport.</text>
</comment>
<dbReference type="KEGG" id="tad:TRIADDRAFT_60867"/>
<gene>
    <name evidence="12" type="ORF">TRIADDRAFT_60867</name>
</gene>
<evidence type="ECO:0000256" key="4">
    <source>
        <dbReference type="ARBA" id="ARBA00022692"/>
    </source>
</evidence>
<evidence type="ECO:0000256" key="10">
    <source>
        <dbReference type="ARBA" id="ARBA00048410"/>
    </source>
</evidence>
<dbReference type="CDD" id="cd17397">
    <property type="entry name" value="MFS_DIRC2"/>
    <property type="match status" value="1"/>
</dbReference>
<feature type="transmembrane region" description="Helical" evidence="11">
    <location>
        <begin position="123"/>
        <end position="147"/>
    </location>
</feature>
<dbReference type="GO" id="GO:0016020">
    <property type="term" value="C:membrane"/>
    <property type="evidence" value="ECO:0000318"/>
    <property type="project" value="GO_Central"/>
</dbReference>
<keyword evidence="7" id="KW-0325">Glycoprotein</keyword>
<dbReference type="InterPro" id="IPR049604">
    <property type="entry name" value="SLC49A4-like"/>
</dbReference>
<comment type="catalytic activity">
    <reaction evidence="10">
        <text>pyridoxine(out) + n H(+)(out) = pyridoxine(in) + n H(+)(in)</text>
        <dbReference type="Rhea" id="RHEA:76203"/>
        <dbReference type="ChEBI" id="CHEBI:15378"/>
        <dbReference type="ChEBI" id="CHEBI:16709"/>
    </reaction>
</comment>
<comment type="subcellular location">
    <subcellularLocation>
        <location evidence="1">Lysosome membrane</location>
        <topology evidence="1">Multi-pass membrane protein</topology>
    </subcellularLocation>
</comment>
<keyword evidence="5 11" id="KW-1133">Transmembrane helix</keyword>
<dbReference type="Pfam" id="PF07690">
    <property type="entry name" value="MFS_1"/>
    <property type="match status" value="1"/>
</dbReference>
<dbReference type="CTD" id="6758042"/>
<dbReference type="EMBL" id="DS985258">
    <property type="protein sequence ID" value="EDV20629.1"/>
    <property type="molecule type" value="Genomic_DNA"/>
</dbReference>
<organism evidence="12 13">
    <name type="scientific">Trichoplax adhaerens</name>
    <name type="common">Trichoplax reptans</name>
    <dbReference type="NCBI Taxonomy" id="10228"/>
    <lineage>
        <taxon>Eukaryota</taxon>
        <taxon>Metazoa</taxon>
        <taxon>Placozoa</taxon>
        <taxon>Uniplacotomia</taxon>
        <taxon>Trichoplacea</taxon>
        <taxon>Trichoplacidae</taxon>
        <taxon>Trichoplax</taxon>
    </lineage>
</organism>
<evidence type="ECO:0000256" key="5">
    <source>
        <dbReference type="ARBA" id="ARBA00022989"/>
    </source>
</evidence>
<keyword evidence="3" id="KW-0813">Transport</keyword>
<feature type="transmembrane region" description="Helical" evidence="11">
    <location>
        <begin position="25"/>
        <end position="45"/>
    </location>
</feature>
<dbReference type="GeneID" id="6758042"/>
<dbReference type="RefSeq" id="XP_002116829.1">
    <property type="nucleotide sequence ID" value="XM_002116793.1"/>
</dbReference>
<keyword evidence="8" id="KW-0458">Lysosome</keyword>
<evidence type="ECO:0000256" key="3">
    <source>
        <dbReference type="ARBA" id="ARBA00022448"/>
    </source>
</evidence>
<feature type="transmembrane region" description="Helical" evidence="11">
    <location>
        <begin position="366"/>
        <end position="388"/>
    </location>
</feature>
<name>B3S9D5_TRIAD</name>
<dbReference type="PANTHER" id="PTHR10924">
    <property type="entry name" value="MAJOR FACILITATOR SUPERFAMILY PROTEIN-RELATED"/>
    <property type="match status" value="1"/>
</dbReference>
<dbReference type="GO" id="GO:0005765">
    <property type="term" value="C:lysosomal membrane"/>
    <property type="evidence" value="ECO:0007669"/>
    <property type="project" value="UniProtKB-SubCell"/>
</dbReference>
<dbReference type="Proteomes" id="UP000009022">
    <property type="component" value="Unassembled WGS sequence"/>
</dbReference>
<feature type="transmembrane region" description="Helical" evidence="11">
    <location>
        <begin position="428"/>
        <end position="448"/>
    </location>
</feature>
<feature type="transmembrane region" description="Helical" evidence="11">
    <location>
        <begin position="219"/>
        <end position="238"/>
    </location>
</feature>
<feature type="transmembrane region" description="Helical" evidence="11">
    <location>
        <begin position="270"/>
        <end position="291"/>
    </location>
</feature>
<dbReference type="SUPFAM" id="SSF103473">
    <property type="entry name" value="MFS general substrate transporter"/>
    <property type="match status" value="1"/>
</dbReference>
<evidence type="ECO:0000256" key="2">
    <source>
        <dbReference type="ARBA" id="ARBA00008335"/>
    </source>
</evidence>